<gene>
    <name evidence="2" type="ORF">N7509_006927</name>
</gene>
<evidence type="ECO:0000256" key="1">
    <source>
        <dbReference type="SAM" id="Phobius"/>
    </source>
</evidence>
<name>A0A9W9VXW4_9EURO</name>
<feature type="transmembrane region" description="Helical" evidence="1">
    <location>
        <begin position="67"/>
        <end position="87"/>
    </location>
</feature>
<evidence type="ECO:0000313" key="2">
    <source>
        <dbReference type="EMBL" id="KAJ5391437.1"/>
    </source>
</evidence>
<organism evidence="2 3">
    <name type="scientific">Penicillium cosmopolitanum</name>
    <dbReference type="NCBI Taxonomy" id="1131564"/>
    <lineage>
        <taxon>Eukaryota</taxon>
        <taxon>Fungi</taxon>
        <taxon>Dikarya</taxon>
        <taxon>Ascomycota</taxon>
        <taxon>Pezizomycotina</taxon>
        <taxon>Eurotiomycetes</taxon>
        <taxon>Eurotiomycetidae</taxon>
        <taxon>Eurotiales</taxon>
        <taxon>Aspergillaceae</taxon>
        <taxon>Penicillium</taxon>
    </lineage>
</organism>
<keyword evidence="3" id="KW-1185">Reference proteome</keyword>
<reference evidence="2" key="2">
    <citation type="journal article" date="2023" name="IMA Fungus">
        <title>Comparative genomic study of the Penicillium genus elucidates a diverse pangenome and 15 lateral gene transfer events.</title>
        <authorList>
            <person name="Petersen C."/>
            <person name="Sorensen T."/>
            <person name="Nielsen M.R."/>
            <person name="Sondergaard T.E."/>
            <person name="Sorensen J.L."/>
            <person name="Fitzpatrick D.A."/>
            <person name="Frisvad J.C."/>
            <person name="Nielsen K.L."/>
        </authorList>
    </citation>
    <scope>NUCLEOTIDE SEQUENCE</scope>
    <source>
        <strain evidence="2">IBT 29677</strain>
    </source>
</reference>
<dbReference type="PANTHER" id="PTHR35395:SF1">
    <property type="entry name" value="DUF6536 DOMAIN-CONTAINING PROTEIN"/>
    <property type="match status" value="1"/>
</dbReference>
<dbReference type="Proteomes" id="UP001147747">
    <property type="component" value="Unassembled WGS sequence"/>
</dbReference>
<comment type="caution">
    <text evidence="2">The sequence shown here is derived from an EMBL/GenBank/DDBJ whole genome shotgun (WGS) entry which is preliminary data.</text>
</comment>
<evidence type="ECO:0000313" key="3">
    <source>
        <dbReference type="Proteomes" id="UP001147747"/>
    </source>
</evidence>
<keyword evidence="1" id="KW-0472">Membrane</keyword>
<dbReference type="OrthoDB" id="5429634at2759"/>
<dbReference type="GeneID" id="81370544"/>
<dbReference type="PANTHER" id="PTHR35395">
    <property type="entry name" value="DUF6536 DOMAIN-CONTAINING PROTEIN"/>
    <property type="match status" value="1"/>
</dbReference>
<protein>
    <submittedName>
        <fullName evidence="2">Uncharacterized protein</fullName>
    </submittedName>
</protein>
<keyword evidence="1" id="KW-0812">Transmembrane</keyword>
<keyword evidence="1" id="KW-1133">Transmembrane helix</keyword>
<dbReference type="AlphaFoldDB" id="A0A9W9VXW4"/>
<dbReference type="EMBL" id="JAPZBU010000008">
    <property type="protein sequence ID" value="KAJ5391437.1"/>
    <property type="molecule type" value="Genomic_DNA"/>
</dbReference>
<accession>A0A9W9VXW4</accession>
<dbReference type="RefSeq" id="XP_056487115.1">
    <property type="nucleotide sequence ID" value="XM_056631564.1"/>
</dbReference>
<sequence length="196" mass="21306">MAGNLESLAITIAYYFYNGLLTNMLTGAEYSSYGATQKPLRVSTPVKSSEQLSTYFLNMPCRYATPIVVLNIALHWLVSKNIYYVSIIPYGPKGQAGGLDSGEIRSLAYSSLATFVSVLIGALMVCILLVLSIRRLDSEIPVTRSCSAVISAACHPPRHEESESHILGKMKWGETAPPAWVLDWFGVIEDGKGIAA</sequence>
<reference evidence="2" key="1">
    <citation type="submission" date="2022-12" db="EMBL/GenBank/DDBJ databases">
        <authorList>
            <person name="Petersen C."/>
        </authorList>
    </citation>
    <scope>NUCLEOTIDE SEQUENCE</scope>
    <source>
        <strain evidence="2">IBT 29677</strain>
    </source>
</reference>
<feature type="transmembrane region" description="Helical" evidence="1">
    <location>
        <begin position="107"/>
        <end position="131"/>
    </location>
</feature>
<proteinExistence type="predicted"/>